<feature type="transmembrane region" description="Helical" evidence="2">
    <location>
        <begin position="6"/>
        <end position="27"/>
    </location>
</feature>
<evidence type="ECO:0000313" key="3">
    <source>
        <dbReference type="EMBL" id="KUJ16995.1"/>
    </source>
</evidence>
<keyword evidence="4" id="KW-1185">Reference proteome</keyword>
<dbReference type="InParanoid" id="A0A194XA00"/>
<keyword evidence="2" id="KW-0812">Transmembrane</keyword>
<keyword evidence="2" id="KW-1133">Transmembrane helix</keyword>
<gene>
    <name evidence="3" type="ORF">LY89DRAFT_782222</name>
</gene>
<evidence type="ECO:0000256" key="1">
    <source>
        <dbReference type="SAM" id="MobiDB-lite"/>
    </source>
</evidence>
<feature type="compositionally biased region" description="Basic residues" evidence="1">
    <location>
        <begin position="220"/>
        <end position="232"/>
    </location>
</feature>
<organism evidence="3 4">
    <name type="scientific">Mollisia scopiformis</name>
    <name type="common">Conifer needle endophyte fungus</name>
    <name type="synonym">Phialocephala scopiformis</name>
    <dbReference type="NCBI Taxonomy" id="149040"/>
    <lineage>
        <taxon>Eukaryota</taxon>
        <taxon>Fungi</taxon>
        <taxon>Dikarya</taxon>
        <taxon>Ascomycota</taxon>
        <taxon>Pezizomycotina</taxon>
        <taxon>Leotiomycetes</taxon>
        <taxon>Helotiales</taxon>
        <taxon>Mollisiaceae</taxon>
        <taxon>Mollisia</taxon>
    </lineage>
</organism>
<dbReference type="EMBL" id="KQ947415">
    <property type="protein sequence ID" value="KUJ16995.1"/>
    <property type="molecule type" value="Genomic_DNA"/>
</dbReference>
<dbReference type="KEGG" id="psco:LY89DRAFT_782222"/>
<proteinExistence type="predicted"/>
<dbReference type="AlphaFoldDB" id="A0A194XA00"/>
<dbReference type="OrthoDB" id="5309037at2759"/>
<keyword evidence="2" id="KW-0472">Membrane</keyword>
<accession>A0A194XA00</accession>
<sequence>MSGLEAIPIAALVCAIISAFTGSANLLKRVPRDKRLKYHHVGKSLDHGSEKVQNDFNRYVSRLGRRFERGDEQARQELRNVAFMLQSNLLKSVYHVLDGRNAAFGDVHELSEQGRRDAVWALGSQYQRILSAAPFARALQDGYEMATRRPVEYSQREALPPQVEERVVVRRRAREPEYTVVESRGRPSYYEVERPGRWEVVEERAFDSYDSRHSTTGWRPRSRSRSRRRSSSRSRYSVY</sequence>
<protein>
    <submittedName>
        <fullName evidence="3">Uncharacterized protein</fullName>
    </submittedName>
</protein>
<dbReference type="Proteomes" id="UP000070700">
    <property type="component" value="Unassembled WGS sequence"/>
</dbReference>
<evidence type="ECO:0000256" key="2">
    <source>
        <dbReference type="SAM" id="Phobius"/>
    </source>
</evidence>
<evidence type="ECO:0000313" key="4">
    <source>
        <dbReference type="Proteomes" id="UP000070700"/>
    </source>
</evidence>
<name>A0A194XA00_MOLSC</name>
<dbReference type="RefSeq" id="XP_018071350.1">
    <property type="nucleotide sequence ID" value="XM_018222559.1"/>
</dbReference>
<dbReference type="GeneID" id="28832285"/>
<dbReference type="STRING" id="149040.A0A194XA00"/>
<reference evidence="3 4" key="1">
    <citation type="submission" date="2015-10" db="EMBL/GenBank/DDBJ databases">
        <title>Full genome of DAOMC 229536 Phialocephala scopiformis, a fungal endophyte of spruce producing the potent anti-insectan compound rugulosin.</title>
        <authorList>
            <consortium name="DOE Joint Genome Institute"/>
            <person name="Walker A.K."/>
            <person name="Frasz S.L."/>
            <person name="Seifert K.A."/>
            <person name="Miller J.D."/>
            <person name="Mondo S.J."/>
            <person name="Labutti K."/>
            <person name="Lipzen A."/>
            <person name="Dockter R."/>
            <person name="Kennedy M."/>
            <person name="Grigoriev I.V."/>
            <person name="Spatafora J.W."/>
        </authorList>
    </citation>
    <scope>NUCLEOTIDE SEQUENCE [LARGE SCALE GENOMIC DNA]</scope>
    <source>
        <strain evidence="3 4">CBS 120377</strain>
    </source>
</reference>
<feature type="region of interest" description="Disordered" evidence="1">
    <location>
        <begin position="211"/>
        <end position="239"/>
    </location>
</feature>